<feature type="domain" description="ODP" evidence="1">
    <location>
        <begin position="28"/>
        <end position="212"/>
    </location>
</feature>
<proteinExistence type="predicted"/>
<evidence type="ECO:0000313" key="3">
    <source>
        <dbReference type="EMBL" id="OAJ63376.1"/>
    </source>
</evidence>
<dbReference type="Pfam" id="PF19583">
    <property type="entry name" value="ODP"/>
    <property type="match status" value="1"/>
</dbReference>
<evidence type="ECO:0000313" key="5">
    <source>
        <dbReference type="Proteomes" id="UP000078116"/>
    </source>
</evidence>
<dbReference type="InterPro" id="IPR045761">
    <property type="entry name" value="ODP_dom"/>
</dbReference>
<dbReference type="Proteomes" id="UP000078116">
    <property type="component" value="Unassembled WGS sequence"/>
</dbReference>
<dbReference type="EMBL" id="LXKA01000132">
    <property type="protein sequence ID" value="OAJ63376.1"/>
    <property type="molecule type" value="Genomic_DNA"/>
</dbReference>
<keyword evidence="4" id="KW-1185">Reference proteome</keyword>
<organism evidence="3 5">
    <name type="scientific">Paraburkholderia ginsengiterrae</name>
    <dbReference type="NCBI Taxonomy" id="1462993"/>
    <lineage>
        <taxon>Bacteria</taxon>
        <taxon>Pseudomonadati</taxon>
        <taxon>Pseudomonadota</taxon>
        <taxon>Betaproteobacteria</taxon>
        <taxon>Burkholderiales</taxon>
        <taxon>Burkholderiaceae</taxon>
        <taxon>Paraburkholderia</taxon>
    </lineage>
</organism>
<sequence length="252" mass="27385">MSSAKVDVYSGGIYRHSLFVEKLNLSFCQFFIKAPSGAVLCIETGMRGDFPSLKSNLSSAGIEVDAIGSVIVPHFEADEMGALPEFAAHNKAVVAYAHPICSHALADVFSVKSKPLKDEVPVTINEETIVPVFTKHVHQWDSLVVYVPRLKALFSSDVFMRFGPVEGGSADPLPQIIASIEKSGYLPSLDHLQVALQKISKYDVETIFPMHGPAISGDAVAATVNGLIEYCMEKRTTADGKLDSEEWRTSKV</sequence>
<dbReference type="SUPFAM" id="SSF56281">
    <property type="entry name" value="Metallo-hydrolase/oxidoreductase"/>
    <property type="match status" value="1"/>
</dbReference>
<comment type="caution">
    <text evidence="3">The sequence shown here is derived from an EMBL/GenBank/DDBJ whole genome shotgun (WGS) entry which is preliminary data.</text>
</comment>
<dbReference type="InterPro" id="IPR036866">
    <property type="entry name" value="RibonucZ/Hydroxyglut_hydro"/>
</dbReference>
<dbReference type="OrthoDB" id="9800607at2"/>
<dbReference type="GO" id="GO:0016787">
    <property type="term" value="F:hydrolase activity"/>
    <property type="evidence" value="ECO:0007669"/>
    <property type="project" value="UniProtKB-KW"/>
</dbReference>
<name>A0A1A9NC23_9BURK</name>
<evidence type="ECO:0000313" key="2">
    <source>
        <dbReference type="EMBL" id="OAJ59463.1"/>
    </source>
</evidence>
<dbReference type="AlphaFoldDB" id="A0A1A9NC23"/>
<accession>A0A1A9NC23</accession>
<evidence type="ECO:0000313" key="4">
    <source>
        <dbReference type="Proteomes" id="UP000077961"/>
    </source>
</evidence>
<protein>
    <submittedName>
        <fullName evidence="3">MBL fold metallo-hydrolase</fullName>
    </submittedName>
</protein>
<dbReference type="Gene3D" id="3.60.15.10">
    <property type="entry name" value="Ribonuclease Z/Hydroxyacylglutathione hydrolase-like"/>
    <property type="match status" value="1"/>
</dbReference>
<gene>
    <name evidence="2" type="ORF">A6V36_27890</name>
    <name evidence="3" type="ORF">A6V37_21040</name>
</gene>
<evidence type="ECO:0000259" key="1">
    <source>
        <dbReference type="Pfam" id="PF19583"/>
    </source>
</evidence>
<reference evidence="4 5" key="1">
    <citation type="submission" date="2016-04" db="EMBL/GenBank/DDBJ databases">
        <title>Reclassification of Paraburkholderia panaciterrae (Farh et al. 2015) Dobritsa &amp; Samadpour 2016 as a later homotypic synonym of Paraburkholderia ginsengiterrae (Farh et al. 2015) Dobritsa &amp; Samadpour 2016.</title>
        <authorList>
            <person name="Dobritsa A.P."/>
            <person name="Kutumbaka K."/>
            <person name="Samadpour M."/>
        </authorList>
    </citation>
    <scope>NUCLEOTIDE SEQUENCE [LARGE SCALE GENOMIC DNA]</scope>
    <source>
        <strain evidence="3 5">DCY85</strain>
        <strain evidence="2 4">DCY85-1</strain>
    </source>
</reference>
<keyword evidence="3" id="KW-0378">Hydrolase</keyword>
<dbReference type="EMBL" id="LXJZ01000140">
    <property type="protein sequence ID" value="OAJ59463.1"/>
    <property type="molecule type" value="Genomic_DNA"/>
</dbReference>
<dbReference type="STRING" id="1462993.A6V36_27890"/>
<dbReference type="RefSeq" id="WP_064267767.1">
    <property type="nucleotide sequence ID" value="NZ_LXJZ01000140.1"/>
</dbReference>
<dbReference type="Proteomes" id="UP000077961">
    <property type="component" value="Unassembled WGS sequence"/>
</dbReference>